<evidence type="ECO:0000259" key="12">
    <source>
        <dbReference type="PROSITE" id="PS50011"/>
    </source>
</evidence>
<evidence type="ECO:0000256" key="10">
    <source>
        <dbReference type="SAM" id="MobiDB-lite"/>
    </source>
</evidence>
<keyword evidence="6 9" id="KW-0067">ATP-binding</keyword>
<dbReference type="InterPro" id="IPR000719">
    <property type="entry name" value="Prot_kinase_dom"/>
</dbReference>
<evidence type="ECO:0000313" key="14">
    <source>
        <dbReference type="Proteomes" id="UP001576774"/>
    </source>
</evidence>
<dbReference type="SMART" id="SM01080">
    <property type="entry name" value="CHASE2"/>
    <property type="match status" value="1"/>
</dbReference>
<organism evidence="13 14">
    <name type="scientific">Floridaenema aerugineum BLCC-F46</name>
    <dbReference type="NCBI Taxonomy" id="3153654"/>
    <lineage>
        <taxon>Bacteria</taxon>
        <taxon>Bacillati</taxon>
        <taxon>Cyanobacteriota</taxon>
        <taxon>Cyanophyceae</taxon>
        <taxon>Oscillatoriophycideae</taxon>
        <taxon>Aerosakkonematales</taxon>
        <taxon>Aerosakkonemataceae</taxon>
        <taxon>Floridanema</taxon>
        <taxon>Floridanema aerugineum</taxon>
    </lineage>
</organism>
<dbReference type="PANTHER" id="PTHR24363:SF0">
    <property type="entry name" value="SERINE_THREONINE KINASE LIKE DOMAIN CONTAINING 1"/>
    <property type="match status" value="1"/>
</dbReference>
<dbReference type="SMART" id="SM00220">
    <property type="entry name" value="S_TKc"/>
    <property type="match status" value="1"/>
</dbReference>
<keyword evidence="4 9" id="KW-0547">Nucleotide-binding</keyword>
<proteinExistence type="predicted"/>
<dbReference type="PROSITE" id="PS00107">
    <property type="entry name" value="PROTEIN_KINASE_ATP"/>
    <property type="match status" value="1"/>
</dbReference>
<dbReference type="PROSITE" id="PS50011">
    <property type="entry name" value="PROTEIN_KINASE_DOM"/>
    <property type="match status" value="1"/>
</dbReference>
<keyword evidence="11" id="KW-1133">Transmembrane helix</keyword>
<name>A0ABV4X365_9CYAN</name>
<keyword evidence="5" id="KW-0418">Kinase</keyword>
<dbReference type="PANTHER" id="PTHR24363">
    <property type="entry name" value="SERINE/THREONINE PROTEIN KINASE"/>
    <property type="match status" value="1"/>
</dbReference>
<dbReference type="InterPro" id="IPR017441">
    <property type="entry name" value="Protein_kinase_ATP_BS"/>
</dbReference>
<dbReference type="CDD" id="cd14014">
    <property type="entry name" value="STKc_PknB_like"/>
    <property type="match status" value="1"/>
</dbReference>
<dbReference type="Gene3D" id="1.10.510.10">
    <property type="entry name" value="Transferase(Phosphotransferase) domain 1"/>
    <property type="match status" value="1"/>
</dbReference>
<dbReference type="RefSeq" id="WP_413269884.1">
    <property type="nucleotide sequence ID" value="NZ_JBHFNQ010000062.1"/>
</dbReference>
<dbReference type="SUPFAM" id="SSF56112">
    <property type="entry name" value="Protein kinase-like (PK-like)"/>
    <property type="match status" value="1"/>
</dbReference>
<evidence type="ECO:0000256" key="2">
    <source>
        <dbReference type="ARBA" id="ARBA00022527"/>
    </source>
</evidence>
<keyword evidence="14" id="KW-1185">Reference proteome</keyword>
<keyword evidence="3" id="KW-0808">Transferase</keyword>
<evidence type="ECO:0000256" key="8">
    <source>
        <dbReference type="ARBA" id="ARBA00048679"/>
    </source>
</evidence>
<comment type="catalytic activity">
    <reaction evidence="8">
        <text>L-seryl-[protein] + ATP = O-phospho-L-seryl-[protein] + ADP + H(+)</text>
        <dbReference type="Rhea" id="RHEA:17989"/>
        <dbReference type="Rhea" id="RHEA-COMP:9863"/>
        <dbReference type="Rhea" id="RHEA-COMP:11604"/>
        <dbReference type="ChEBI" id="CHEBI:15378"/>
        <dbReference type="ChEBI" id="CHEBI:29999"/>
        <dbReference type="ChEBI" id="CHEBI:30616"/>
        <dbReference type="ChEBI" id="CHEBI:83421"/>
        <dbReference type="ChEBI" id="CHEBI:456216"/>
        <dbReference type="EC" id="2.7.11.1"/>
    </reaction>
</comment>
<keyword evidence="11" id="KW-0812">Transmembrane</keyword>
<evidence type="ECO:0000256" key="4">
    <source>
        <dbReference type="ARBA" id="ARBA00022741"/>
    </source>
</evidence>
<accession>A0ABV4X365</accession>
<feature type="compositionally biased region" description="Polar residues" evidence="10">
    <location>
        <begin position="7"/>
        <end position="34"/>
    </location>
</feature>
<sequence length="831" mass="92119">MPLKPTVASSKLAQSTTELPSVKSKLTSAKSRGKSLQSNRFHRWGNMVAGVWVIAAAIATGMNPQVVQKVENEMQNIFFQLRGPIVPPNNIVILAIDNDTLSIPRQLYQIAPKDNASLEPLQSFPFPRTAYAQVIDKLMAAGAKSVAVNIEFINPSSYGAADDRRLQQTLQRFAGRITLPAAYDEYNTPTGLQVQLIEPLPLLQTNPISLGSINYLLEANGKIHRFTNAYRQKLAANYQHQLQATDNLKLKKAGFDFAEATLQAAKINYPPAKGDRINFFGSKGTFKQISFWQVLDPREGKKILSEFQDKIVLIGATDTSLKDFYPTAFSSEMPGVEIHANAIATLQQGTALAKAISNRFIEAIVVLIGVGGAAIILNKQKSNINRLSYTIGMIIAWGSISYIAFNHGYKILPTAVPTIAIVLTGISYSTTEAAQEKVKKLLLHETLKRYANSAIVKQIISQQDDLADLLPIKDLESSSKKIGGRYEIIKILGAGGFGETYIAQDTQRPGNPLCVVKQLKPDIYNPKHLDLAKRLFPREAETLERLGKHDQIPQLLAYFEENEEFYLVQEFIDGHSLEDELPQGKQVPEGEVINMLKELLTVLEFVHNNGVIHRDIKPNNIIRRHSDQKLVLIDFGAVKQISTQVLNSDGSTRFTVAIGTQGYAPSEQCSGRPRPNSDIYALGMTAIKALTGVSPTQLIQDPKTGEILWTHKVQISPELAAIVSKMVYSDFNQRYQTATEVIEDLLELTNSPNHALPATKNTPEKTDYLELNLPTRNWSEASLEITDASEEEIETKNWTNDSLDITDFSEINTPTKNWSVESQTFSLPPNN</sequence>
<dbReference type="Proteomes" id="UP001576774">
    <property type="component" value="Unassembled WGS sequence"/>
</dbReference>
<evidence type="ECO:0000256" key="3">
    <source>
        <dbReference type="ARBA" id="ARBA00022679"/>
    </source>
</evidence>
<evidence type="ECO:0000256" key="1">
    <source>
        <dbReference type="ARBA" id="ARBA00012513"/>
    </source>
</evidence>
<comment type="catalytic activity">
    <reaction evidence="7">
        <text>L-threonyl-[protein] + ATP = O-phospho-L-threonyl-[protein] + ADP + H(+)</text>
        <dbReference type="Rhea" id="RHEA:46608"/>
        <dbReference type="Rhea" id="RHEA-COMP:11060"/>
        <dbReference type="Rhea" id="RHEA-COMP:11605"/>
        <dbReference type="ChEBI" id="CHEBI:15378"/>
        <dbReference type="ChEBI" id="CHEBI:30013"/>
        <dbReference type="ChEBI" id="CHEBI:30616"/>
        <dbReference type="ChEBI" id="CHEBI:61977"/>
        <dbReference type="ChEBI" id="CHEBI:456216"/>
        <dbReference type="EC" id="2.7.11.1"/>
    </reaction>
</comment>
<feature type="region of interest" description="Disordered" evidence="10">
    <location>
        <begin position="1"/>
        <end position="34"/>
    </location>
</feature>
<protein>
    <recommendedName>
        <fullName evidence="1">non-specific serine/threonine protein kinase</fullName>
        <ecNumber evidence="1">2.7.11.1</ecNumber>
    </recommendedName>
</protein>
<comment type="caution">
    <text evidence="13">The sequence shown here is derived from an EMBL/GenBank/DDBJ whole genome shotgun (WGS) entry which is preliminary data.</text>
</comment>
<evidence type="ECO:0000256" key="11">
    <source>
        <dbReference type="SAM" id="Phobius"/>
    </source>
</evidence>
<dbReference type="Pfam" id="PF05226">
    <property type="entry name" value="CHASE2"/>
    <property type="match status" value="1"/>
</dbReference>
<dbReference type="EC" id="2.7.11.1" evidence="1"/>
<keyword evidence="11" id="KW-0472">Membrane</keyword>
<evidence type="ECO:0000256" key="7">
    <source>
        <dbReference type="ARBA" id="ARBA00047899"/>
    </source>
</evidence>
<reference evidence="13 14" key="1">
    <citation type="submission" date="2024-09" db="EMBL/GenBank/DDBJ databases">
        <title>Floridaenema gen nov. (Aerosakkonemataceae, Aerosakkonematales ord. nov., Cyanobacteria) from benthic tropical and subtropical fresh waters, with the description of four new species.</title>
        <authorList>
            <person name="Moretto J.A."/>
            <person name="Berthold D.E."/>
            <person name="Lefler F.W."/>
            <person name="Huang I.-S."/>
            <person name="Laughinghouse H. IV."/>
        </authorList>
    </citation>
    <scope>NUCLEOTIDE SEQUENCE [LARGE SCALE GENOMIC DNA]</scope>
    <source>
        <strain evidence="13 14">BLCC-F46</strain>
    </source>
</reference>
<feature type="transmembrane region" description="Helical" evidence="11">
    <location>
        <begin position="389"/>
        <end position="405"/>
    </location>
</feature>
<evidence type="ECO:0000256" key="5">
    <source>
        <dbReference type="ARBA" id="ARBA00022777"/>
    </source>
</evidence>
<dbReference type="Pfam" id="PF00069">
    <property type="entry name" value="Pkinase"/>
    <property type="match status" value="1"/>
</dbReference>
<feature type="domain" description="Protein kinase" evidence="12">
    <location>
        <begin position="486"/>
        <end position="746"/>
    </location>
</feature>
<evidence type="ECO:0000256" key="9">
    <source>
        <dbReference type="PROSITE-ProRule" id="PRU10141"/>
    </source>
</evidence>
<dbReference type="InterPro" id="IPR011009">
    <property type="entry name" value="Kinase-like_dom_sf"/>
</dbReference>
<evidence type="ECO:0000313" key="13">
    <source>
        <dbReference type="EMBL" id="MFB2876761.1"/>
    </source>
</evidence>
<dbReference type="InterPro" id="IPR007890">
    <property type="entry name" value="CHASE2"/>
</dbReference>
<gene>
    <name evidence="13" type="ORF">ACE1CC_07690</name>
</gene>
<feature type="transmembrane region" description="Helical" evidence="11">
    <location>
        <begin position="360"/>
        <end position="377"/>
    </location>
</feature>
<evidence type="ECO:0000256" key="6">
    <source>
        <dbReference type="ARBA" id="ARBA00022840"/>
    </source>
</evidence>
<keyword evidence="2" id="KW-0723">Serine/threonine-protein kinase</keyword>
<dbReference type="EMBL" id="JBHFNQ010000062">
    <property type="protein sequence ID" value="MFB2876761.1"/>
    <property type="molecule type" value="Genomic_DNA"/>
</dbReference>
<feature type="binding site" evidence="9">
    <location>
        <position position="517"/>
    </location>
    <ligand>
        <name>ATP</name>
        <dbReference type="ChEBI" id="CHEBI:30616"/>
    </ligand>
</feature>